<dbReference type="Pfam" id="PF21142">
    <property type="entry name" value="A2M_bMG2"/>
    <property type="match status" value="1"/>
</dbReference>
<dbReference type="InterPro" id="IPR008930">
    <property type="entry name" value="Terpenoid_cyclase/PrenylTrfase"/>
</dbReference>
<name>A3SKX6_ROSNI</name>
<dbReference type="Pfam" id="PF17962">
    <property type="entry name" value="bMG6"/>
    <property type="match status" value="1"/>
</dbReference>
<sequence length="1814" mass="194049">MLRRFIAFLAFSLTLGLGHGAAAQDRPVPDRRFVVTANMDFYGADLQAIFDTSYDSCRSACFGNAACRAFTYNTKSRACFPKSAVSDETPYDGAYSARVLDTDPRVLGWATTRRADLGFMTDYALDKSYDLALRIGSLHPAGDWDEVTLLDAARDREAGGDLQNALRWTGAALSLSDAADQWADYARLSLAIAEANRSERNKYITRAVYAATNGYLRAASDGAQVSSLMLLAEALERDGQGRNALHAMRLAEAIQPRQDVMSALDRLVGKYGFRVTEHRADNESAAPRICAEFSEPLAKAGVDYATFLRLPDPGLAVEADGNQLCIDGVEHGARYTITLRKGLPSESGESLVRDTELSLYVRDRSPKLSFPGRAYVLPRAAEAALPIETVNLDEVKLSLHRVSDRNLLRTMQQEYFGRPLAEYEIKDFTSEIAEEVWTGTGEVENTLNQTMTTRLPLGEVLADMAPGIYTLHASIEGVPLYDDPGATQWFVLTDLGLTTLKGTEGLHVFARGLSDAAALDGIELTLLSRSNRELGRATTDAAGHALFDPGLTRGTDGAAPAMVMARNGEEDFAFLPLTDPAFDLSDRGVEGRAPAGPIDLFLATDRGAYRAGEVIHATALARDAQAQALPGLPLTAILSRPDGVEYSRHVSAEDRAGGHVFTLPIGSTAPRGTWRLEIKADVDAPPLASQSLLVEDFLPERIDFTQSLPDTPLRPGDSTTLTIDARYLFGAPGAGLLAEGSVRLKPLRQIDSAPGYVFGRHDARAYPGSSYFDAGPADAQGRMQATLDLPTSEITDRPYEAEFITSVKEGSGRPVERVMTHRLAPSGTILGIKPGFDGVAPEGSTARFEVIALGSDLARRDAPLRWTLNRVTTRYQWYQQYGNWNWEPITTRARVATGEGQSGADPLVISAPVEWGQYELIVETGEGADYVSASEDFYAGWYAPADASETPDTLELSLDKPGYRPGDTATLRLVPRFAGTALVTVMSHRVIDMQAVPVSEGENIITLPVTDDWGTGAYVTAQVIRPMDVAAGQNPARALGLSHASIDPGDKALSVRIDTPAQSAPRGPLTAKVAVEGLGAQDTGFVTLAAVDLGILNLTGFDSPDPQGHYFGQRRLGVEIRDLYGRLIDGMNGAAGRVRSGGDAANGLSREAPPPTEELVAYFTGPLALGPDGTAEASFDLPDFNGTVRLMAIAWTPRAVGAAEADVIVRDPVVLSASLPRFLAPGDRARMLLELIHTEGPAGEMQLRVASDGVALGDVPATVTLAEAGQQSLSLPLTAGAEGDHVITVTLTTPDGQDLVKTLTLPVRRNDPAISATRQIALAAGQSLTLGPDIFTGFHPGSGQAVLSAGPLAQMNAPALLQSLDRYPYGCTEQVTSRAMPLLYFNQVAQALDLGTEAQITASIDAAITRVLTRQSSNGAFGLWRAESGDFWLDAYVGDFLSRARAAGHAIPDRAFTMAMDNLRNRVNYAPEFDDGGEDIAYALMVLAREGAAKMGDLRYYADVKSDAFATPLALAQLGAALASYGDQTRADRIFAQAMTRIAQEATRREAQLWRADYGTHARDRAGVVALMHEAGSTVGGLSELSATLGQTGPHMSTQEQSWTLLAAHALIDDPTRAGLTLNGDAVTGALVRLLEADTMAPQTIANTGNSDTQVTLTTIGVPEIPEPAGGYGYQIARSYFTTDGQPATLDAVATGTRLVAVLTITPAGETAGRLMVDDPLPAGLEIDNPNLLRSGQANGLDWLQSAPTETAEYRSDRFLAAVNWSGSAPFRLAYMVRAVTPGSFHHPAATVEDMYRPEYRAHSDTGRVMVTAP</sequence>
<dbReference type="Pfam" id="PF01835">
    <property type="entry name" value="MG2"/>
    <property type="match status" value="1"/>
</dbReference>
<gene>
    <name evidence="7" type="ORF">ISM_06920</name>
</gene>
<dbReference type="InterPro" id="IPR003609">
    <property type="entry name" value="Pan_app"/>
</dbReference>
<evidence type="ECO:0000256" key="4">
    <source>
        <dbReference type="ARBA" id="ARBA00023157"/>
    </source>
</evidence>
<evidence type="ECO:0000256" key="1">
    <source>
        <dbReference type="ARBA" id="ARBA00010556"/>
    </source>
</evidence>
<dbReference type="Pfam" id="PF11974">
    <property type="entry name" value="bMG3"/>
    <property type="match status" value="1"/>
</dbReference>
<dbReference type="eggNOG" id="COG2373">
    <property type="taxonomic scope" value="Bacteria"/>
</dbReference>
<dbReference type="PROSITE" id="PS50948">
    <property type="entry name" value="PAN"/>
    <property type="match status" value="1"/>
</dbReference>
<dbReference type="STRING" id="89187.ISM_06920"/>
<dbReference type="InterPro" id="IPR047565">
    <property type="entry name" value="Alpha-macroglob_thiol-ester_cl"/>
</dbReference>
<dbReference type="InterPro" id="IPR011626">
    <property type="entry name" value="Alpha-macroglobulin_TED"/>
</dbReference>
<dbReference type="CDD" id="cd01100">
    <property type="entry name" value="APPLE_Factor_XI_like"/>
    <property type="match status" value="1"/>
</dbReference>
<dbReference type="SMART" id="SM01359">
    <property type="entry name" value="A2M_N_2"/>
    <property type="match status" value="1"/>
</dbReference>
<dbReference type="Pfam" id="PF00024">
    <property type="entry name" value="PAN_1"/>
    <property type="match status" value="1"/>
</dbReference>
<dbReference type="InterPro" id="IPR000177">
    <property type="entry name" value="Apple"/>
</dbReference>
<dbReference type="GO" id="GO:0005615">
    <property type="term" value="C:extracellular space"/>
    <property type="evidence" value="ECO:0007669"/>
    <property type="project" value="InterPro"/>
</dbReference>
<dbReference type="SUPFAM" id="SSF57414">
    <property type="entry name" value="Hairpin loop containing domain-like"/>
    <property type="match status" value="1"/>
</dbReference>
<accession>A3SKX6</accession>
<dbReference type="InterPro" id="IPR021868">
    <property type="entry name" value="Alpha_2_Macroglob_MG3"/>
</dbReference>
<dbReference type="GO" id="GO:0004866">
    <property type="term" value="F:endopeptidase inhibitor activity"/>
    <property type="evidence" value="ECO:0007669"/>
    <property type="project" value="InterPro"/>
</dbReference>
<dbReference type="InterPro" id="IPR001599">
    <property type="entry name" value="Macroglobln_a2"/>
</dbReference>
<dbReference type="Pfam" id="PF17972">
    <property type="entry name" value="bMG5"/>
    <property type="match status" value="1"/>
</dbReference>
<proteinExistence type="inferred from homology"/>
<keyword evidence="2 5" id="KW-0732">Signal</keyword>
<evidence type="ECO:0000256" key="2">
    <source>
        <dbReference type="ARBA" id="ARBA00022729"/>
    </source>
</evidence>
<feature type="chain" id="PRO_5002658600" evidence="5">
    <location>
        <begin position="24"/>
        <end position="1814"/>
    </location>
</feature>
<dbReference type="EMBL" id="AALY01000001">
    <property type="protein sequence ID" value="EAP78007.1"/>
    <property type="molecule type" value="Genomic_DNA"/>
</dbReference>
<keyword evidence="8" id="KW-1185">Reference proteome</keyword>
<dbReference type="SMART" id="SM01419">
    <property type="entry name" value="Thiol-ester_cl"/>
    <property type="match status" value="1"/>
</dbReference>
<dbReference type="SMART" id="SM01360">
    <property type="entry name" value="A2M"/>
    <property type="match status" value="1"/>
</dbReference>
<keyword evidence="3" id="KW-0677">Repeat</keyword>
<dbReference type="SUPFAM" id="SSF48239">
    <property type="entry name" value="Terpenoid cyclases/Protein prenyltransferases"/>
    <property type="match status" value="1"/>
</dbReference>
<evidence type="ECO:0000313" key="7">
    <source>
        <dbReference type="EMBL" id="EAP78007.1"/>
    </source>
</evidence>
<dbReference type="InterPro" id="IPR051802">
    <property type="entry name" value="YfhM-like"/>
</dbReference>
<evidence type="ECO:0000256" key="5">
    <source>
        <dbReference type="SAM" id="SignalP"/>
    </source>
</evidence>
<dbReference type="Gene3D" id="3.50.4.10">
    <property type="entry name" value="Hepatocyte Growth Factor"/>
    <property type="match status" value="1"/>
</dbReference>
<dbReference type="Pfam" id="PF17973">
    <property type="entry name" value="bMG10"/>
    <property type="match status" value="1"/>
</dbReference>
<dbReference type="PANTHER" id="PTHR40094:SF1">
    <property type="entry name" value="UBIQUITIN DOMAIN-CONTAINING PROTEIN"/>
    <property type="match status" value="1"/>
</dbReference>
<dbReference type="HOGENOM" id="CLU_000965_1_0_5"/>
<dbReference type="GO" id="GO:0006508">
    <property type="term" value="P:proteolysis"/>
    <property type="evidence" value="ECO:0007669"/>
    <property type="project" value="InterPro"/>
</dbReference>
<dbReference type="CDD" id="cd02891">
    <property type="entry name" value="A2M_like"/>
    <property type="match status" value="1"/>
</dbReference>
<dbReference type="InterPro" id="IPR041246">
    <property type="entry name" value="Bact_MG10"/>
</dbReference>
<keyword evidence="4" id="KW-1015">Disulfide bond</keyword>
<dbReference type="Proteomes" id="UP000005954">
    <property type="component" value="Unassembled WGS sequence"/>
</dbReference>
<organism evidence="7 8">
    <name type="scientific">Roseovarius nubinhibens (strain ATCC BAA-591 / DSM 15170 / ISM)</name>
    <dbReference type="NCBI Taxonomy" id="89187"/>
    <lineage>
        <taxon>Bacteria</taxon>
        <taxon>Pseudomonadati</taxon>
        <taxon>Pseudomonadota</taxon>
        <taxon>Alphaproteobacteria</taxon>
        <taxon>Rhodobacterales</taxon>
        <taxon>Roseobacteraceae</taxon>
        <taxon>Roseovarius</taxon>
    </lineage>
</organism>
<dbReference type="InterPro" id="IPR002890">
    <property type="entry name" value="MG2"/>
</dbReference>
<dbReference type="PIRSF" id="PIRSF038980">
    <property type="entry name" value="A2M_bac"/>
    <property type="match status" value="1"/>
</dbReference>
<dbReference type="Pfam" id="PF00207">
    <property type="entry name" value="A2M"/>
    <property type="match status" value="1"/>
</dbReference>
<dbReference type="OrthoDB" id="9767116at2"/>
<evidence type="ECO:0000256" key="3">
    <source>
        <dbReference type="ARBA" id="ARBA00022737"/>
    </source>
</evidence>
<dbReference type="InterPro" id="IPR049120">
    <property type="entry name" value="A2M_bMG2"/>
</dbReference>
<evidence type="ECO:0000259" key="6">
    <source>
        <dbReference type="PROSITE" id="PS50948"/>
    </source>
</evidence>
<comment type="caution">
    <text evidence="7">The sequence shown here is derived from an EMBL/GenBank/DDBJ whole genome shotgun (WGS) entry which is preliminary data.</text>
</comment>
<dbReference type="RefSeq" id="WP_009813408.1">
    <property type="nucleotide sequence ID" value="NZ_CH724156.1"/>
</dbReference>
<dbReference type="PANTHER" id="PTHR40094">
    <property type="entry name" value="ALPHA-2-MACROGLOBULIN HOMOLOG"/>
    <property type="match status" value="1"/>
</dbReference>
<dbReference type="Gene3D" id="1.50.10.20">
    <property type="match status" value="1"/>
</dbReference>
<dbReference type="InterPro" id="IPR026284">
    <property type="entry name" value="A2MG_proteobact"/>
</dbReference>
<feature type="domain" description="Apple" evidence="6">
    <location>
        <begin position="28"/>
        <end position="107"/>
    </location>
</feature>
<dbReference type="Pfam" id="PF07678">
    <property type="entry name" value="TED_complement"/>
    <property type="match status" value="1"/>
</dbReference>
<feature type="signal peptide" evidence="5">
    <location>
        <begin position="1"/>
        <end position="23"/>
    </location>
</feature>
<comment type="similarity">
    <text evidence="1">Belongs to the protease inhibitor I39 (alpha-2-macroglobulin) family. Bacterial alpha-2-macroglobulin subfamily.</text>
</comment>
<dbReference type="InterPro" id="IPR041462">
    <property type="entry name" value="Bact_A2M_MG6"/>
</dbReference>
<dbReference type="Pfam" id="PF07703">
    <property type="entry name" value="A2M_BRD"/>
    <property type="match status" value="1"/>
</dbReference>
<protein>
    <submittedName>
        <fullName evidence="7">PAN domain protein</fullName>
    </submittedName>
</protein>
<reference evidence="7 8" key="1">
    <citation type="submission" date="2005-12" db="EMBL/GenBank/DDBJ databases">
        <authorList>
            <person name="Moran M.A."/>
            <person name="Ferriera S."/>
            <person name="Johnson J."/>
            <person name="Kravitz S."/>
            <person name="Halpern A."/>
            <person name="Remington K."/>
            <person name="Beeson K."/>
            <person name="Tran B."/>
            <person name="Rogers Y.-H."/>
            <person name="Friedman R."/>
            <person name="Venter J.C."/>
        </authorList>
    </citation>
    <scope>NUCLEOTIDE SEQUENCE [LARGE SCALE GENOMIC DNA]</scope>
    <source>
        <strain evidence="8">ATCC BAA-591 / DSM 15170 / ISM</strain>
    </source>
</reference>
<dbReference type="Gene3D" id="2.60.40.1930">
    <property type="match status" value="1"/>
</dbReference>
<dbReference type="InterPro" id="IPR011625">
    <property type="entry name" value="A2M_N_BRD"/>
</dbReference>
<dbReference type="InterPro" id="IPR041203">
    <property type="entry name" value="Bact_A2M_MG5"/>
</dbReference>
<evidence type="ECO:0000313" key="8">
    <source>
        <dbReference type="Proteomes" id="UP000005954"/>
    </source>
</evidence>